<proteinExistence type="predicted"/>
<dbReference type="EMBL" id="LR882967">
    <property type="protein sequence ID" value="CAD5943584.1"/>
    <property type="molecule type" value="Genomic_DNA"/>
</dbReference>
<gene>
    <name evidence="2" type="ORF">NO713_02081</name>
</gene>
<keyword evidence="1" id="KW-0472">Membrane</keyword>
<reference evidence="2" key="1">
    <citation type="submission" date="2020-09" db="EMBL/GenBank/DDBJ databases">
        <authorList>
            <person name="Blom J."/>
        </authorList>
    </citation>
    <scope>NUCLEOTIDE SEQUENCE</scope>
    <source>
        <strain evidence="2">No.713</strain>
    </source>
</reference>
<dbReference type="Proteomes" id="UP001153719">
    <property type="component" value="Chromosome"/>
</dbReference>
<evidence type="ECO:0000256" key="1">
    <source>
        <dbReference type="SAM" id="Phobius"/>
    </source>
</evidence>
<keyword evidence="1" id="KW-0812">Transmembrane</keyword>
<name>A0A9W4CJB5_9CYAN</name>
<feature type="transmembrane region" description="Helical" evidence="1">
    <location>
        <begin position="16"/>
        <end position="42"/>
    </location>
</feature>
<protein>
    <submittedName>
        <fullName evidence="2">Uncharacterized protein</fullName>
    </submittedName>
</protein>
<keyword evidence="1" id="KW-1133">Transmembrane helix</keyword>
<sequence>MPTFFLILEIFAIKSIGWLGMITPIGALALICGWACLTIAALKTSTIATI</sequence>
<accession>A0A9W4CJB5</accession>
<dbReference type="AlphaFoldDB" id="A0A9W4CJB5"/>
<evidence type="ECO:0000313" key="3">
    <source>
        <dbReference type="Proteomes" id="UP001153719"/>
    </source>
</evidence>
<organism evidence="2 3">
    <name type="scientific">Planktothrix pseudagardhii</name>
    <dbReference type="NCBI Taxonomy" id="132604"/>
    <lineage>
        <taxon>Bacteria</taxon>
        <taxon>Bacillati</taxon>
        <taxon>Cyanobacteriota</taxon>
        <taxon>Cyanophyceae</taxon>
        <taxon>Oscillatoriophycideae</taxon>
        <taxon>Oscillatoriales</taxon>
        <taxon>Microcoleaceae</taxon>
        <taxon>Planktothrix</taxon>
    </lineage>
</organism>
<evidence type="ECO:0000313" key="2">
    <source>
        <dbReference type="EMBL" id="CAD5943584.1"/>
    </source>
</evidence>
<keyword evidence="3" id="KW-1185">Reference proteome</keyword>
<dbReference type="KEGG" id="ppsu:NO713_02081"/>